<dbReference type="AlphaFoldDB" id="A0A4R0IMV9"/>
<dbReference type="Pfam" id="PF08843">
    <property type="entry name" value="AbiEii"/>
    <property type="match status" value="1"/>
</dbReference>
<accession>A0A4R0IMV9</accession>
<protein>
    <submittedName>
        <fullName evidence="1">Nucleotidyl transferase AbiEii/AbiGii toxin family protein</fullName>
    </submittedName>
</protein>
<dbReference type="Proteomes" id="UP000292695">
    <property type="component" value="Unassembled WGS sequence"/>
</dbReference>
<keyword evidence="2" id="KW-1185">Reference proteome</keyword>
<evidence type="ECO:0000313" key="1">
    <source>
        <dbReference type="EMBL" id="TCC32588.1"/>
    </source>
</evidence>
<keyword evidence="1" id="KW-0808">Transferase</keyword>
<reference evidence="1 2" key="1">
    <citation type="submission" date="2019-02" db="EMBL/GenBank/DDBJ databases">
        <title>Kribbella capetownensis sp. nov. and Kribbella speibonae sp. nov., isolated from soil.</title>
        <authorList>
            <person name="Curtis S.M."/>
            <person name="Norton I."/>
            <person name="Everest G.J."/>
            <person name="Meyers P.R."/>
        </authorList>
    </citation>
    <scope>NUCLEOTIDE SEQUENCE [LARGE SCALE GENOMIC DNA]</scope>
    <source>
        <strain evidence="1 2">DSM 27082</strain>
    </source>
</reference>
<dbReference type="OrthoDB" id="9808443at2"/>
<dbReference type="EMBL" id="SJKA01000006">
    <property type="protein sequence ID" value="TCC32588.1"/>
    <property type="molecule type" value="Genomic_DNA"/>
</dbReference>
<dbReference type="GO" id="GO:0016740">
    <property type="term" value="F:transferase activity"/>
    <property type="evidence" value="ECO:0007669"/>
    <property type="project" value="UniProtKB-KW"/>
</dbReference>
<sequence>MSPISRGTPAGDAYLDLKIQAQRTGRTTQELLQLYVLEGFLARLAASDLRDSFVLKGGVLLAAFDTRRPTKDVDLAGVKVVNSTEAVLDLVRSVLRVPVADDDGIEFFPETATAGVIRDEEQYSGVRVHVDARVASARLTFHVDVNVGDPIWPAPATVAVPRLRGGEPIRLSGYPMHMVHAEKIVTAVQRGIANTRWRDFGDIWTLARRHPVAGSDLQRAILEVAKARGATLAPLSDVLDGYPEFAQAKWAAWRRRIGADHLPEQFVDVLDGVLRFADEPLRAEVNDLIWNPDAGTWRS</sequence>
<dbReference type="InterPro" id="IPR014942">
    <property type="entry name" value="AbiEii"/>
</dbReference>
<evidence type="ECO:0000313" key="2">
    <source>
        <dbReference type="Proteomes" id="UP000292695"/>
    </source>
</evidence>
<name>A0A4R0IMV9_9ACTN</name>
<comment type="caution">
    <text evidence="1">The sequence shown here is derived from an EMBL/GenBank/DDBJ whole genome shotgun (WGS) entry which is preliminary data.</text>
</comment>
<organism evidence="1 2">
    <name type="scientific">Kribbella sindirgiensis</name>
    <dbReference type="NCBI Taxonomy" id="1124744"/>
    <lineage>
        <taxon>Bacteria</taxon>
        <taxon>Bacillati</taxon>
        <taxon>Actinomycetota</taxon>
        <taxon>Actinomycetes</taxon>
        <taxon>Propionibacteriales</taxon>
        <taxon>Kribbellaceae</taxon>
        <taxon>Kribbella</taxon>
    </lineage>
</organism>
<gene>
    <name evidence="1" type="ORF">E0H50_18375</name>
</gene>
<proteinExistence type="predicted"/>